<comment type="caution">
    <text evidence="3">The sequence shown here is derived from an EMBL/GenBank/DDBJ whole genome shotgun (WGS) entry which is preliminary data.</text>
</comment>
<dbReference type="PANTHER" id="PTHR39708">
    <property type="entry name" value="OS07G0483400 PROTEIN"/>
    <property type="match status" value="1"/>
</dbReference>
<feature type="domain" description="BLOC-1-related complex subunit 6 C-terminal helix" evidence="2">
    <location>
        <begin position="56"/>
        <end position="138"/>
    </location>
</feature>
<gene>
    <name evidence="3" type="ORF">Fot_09218</name>
</gene>
<protein>
    <recommendedName>
        <fullName evidence="2">BLOC-1-related complex subunit 6 C-terminal helix domain-containing protein</fullName>
    </recommendedName>
</protein>
<reference evidence="4" key="1">
    <citation type="submission" date="2024-07" db="EMBL/GenBank/DDBJ databases">
        <title>Two chromosome-level genome assemblies of Korean endemic species Abeliophyllum distichum and Forsythia ovata (Oleaceae).</title>
        <authorList>
            <person name="Jang H."/>
        </authorList>
    </citation>
    <scope>NUCLEOTIDE SEQUENCE [LARGE SCALE GENOMIC DNA]</scope>
</reference>
<dbReference type="PANTHER" id="PTHR39708:SF2">
    <property type="entry name" value="BLOC-1-RELATED COMPLEX SUBUNIT 6 C-TERMINAL HELIX DOMAIN-CONTAINING PROTEIN"/>
    <property type="match status" value="1"/>
</dbReference>
<evidence type="ECO:0000256" key="1">
    <source>
        <dbReference type="SAM" id="MobiDB-lite"/>
    </source>
</evidence>
<accession>A0ABD1WFW6</accession>
<dbReference type="AlphaFoldDB" id="A0ABD1WFW6"/>
<evidence type="ECO:0000313" key="4">
    <source>
        <dbReference type="Proteomes" id="UP001604277"/>
    </source>
</evidence>
<name>A0ABD1WFW6_9LAMI</name>
<evidence type="ECO:0000313" key="3">
    <source>
        <dbReference type="EMBL" id="KAL2547688.1"/>
    </source>
</evidence>
<feature type="region of interest" description="Disordered" evidence="1">
    <location>
        <begin position="1"/>
        <end position="51"/>
    </location>
</feature>
<dbReference type="EMBL" id="JBFOLJ010000003">
    <property type="protein sequence ID" value="KAL2547688.1"/>
    <property type="molecule type" value="Genomic_DNA"/>
</dbReference>
<feature type="compositionally biased region" description="Low complexity" evidence="1">
    <location>
        <begin position="1"/>
        <end position="16"/>
    </location>
</feature>
<dbReference type="Proteomes" id="UP001604277">
    <property type="component" value="Unassembled WGS sequence"/>
</dbReference>
<dbReference type="Pfam" id="PF10157">
    <property type="entry name" value="BORCS6"/>
    <property type="match status" value="1"/>
</dbReference>
<proteinExistence type="predicted"/>
<evidence type="ECO:0000259" key="2">
    <source>
        <dbReference type="Pfam" id="PF10157"/>
    </source>
</evidence>
<dbReference type="InterPro" id="IPR046465">
    <property type="entry name" value="BORCS6_C"/>
</dbReference>
<organism evidence="3 4">
    <name type="scientific">Forsythia ovata</name>
    <dbReference type="NCBI Taxonomy" id="205694"/>
    <lineage>
        <taxon>Eukaryota</taxon>
        <taxon>Viridiplantae</taxon>
        <taxon>Streptophyta</taxon>
        <taxon>Embryophyta</taxon>
        <taxon>Tracheophyta</taxon>
        <taxon>Spermatophyta</taxon>
        <taxon>Magnoliopsida</taxon>
        <taxon>eudicotyledons</taxon>
        <taxon>Gunneridae</taxon>
        <taxon>Pentapetalae</taxon>
        <taxon>asterids</taxon>
        <taxon>lamiids</taxon>
        <taxon>Lamiales</taxon>
        <taxon>Oleaceae</taxon>
        <taxon>Forsythieae</taxon>
        <taxon>Forsythia</taxon>
    </lineage>
</organism>
<sequence length="170" mass="18250">MESEGTKWSSSESSVPVPVPDPEPTGQSKSEEEEENPADINDKEETTSYDSQKEIVNALEVLERDSVAIAESFTSLFSSLRLVLSQVTSTSVDHLNCFSDAAGGLQECGKYSYGAVTSPINAIEGMKRGRKSLFSLGKEVSSPDYLKGTAVSTNLDSIAVSESISLNQEE</sequence>
<keyword evidence="4" id="KW-1185">Reference proteome</keyword>